<dbReference type="AlphaFoldDB" id="A0A1B4XFT1"/>
<reference evidence="1 2" key="1">
    <citation type="submission" date="2015-05" db="EMBL/GenBank/DDBJ databases">
        <title>Complete genome sequence of a sulfur-oxidizing gammaproteobacterium strain HA5.</title>
        <authorList>
            <person name="Miura A."/>
            <person name="Kojima H."/>
            <person name="Fukui M."/>
        </authorList>
    </citation>
    <scope>NUCLEOTIDE SEQUENCE [LARGE SCALE GENOMIC DNA]</scope>
    <source>
        <strain evidence="1 2">HA5</strain>
    </source>
</reference>
<dbReference type="PROSITE" id="PS51257">
    <property type="entry name" value="PROKAR_LIPOPROTEIN"/>
    <property type="match status" value="1"/>
</dbReference>
<organism evidence="1 2">
    <name type="scientific">Sulfuricaulis limicola</name>
    <dbReference type="NCBI Taxonomy" id="1620215"/>
    <lineage>
        <taxon>Bacteria</taxon>
        <taxon>Pseudomonadati</taxon>
        <taxon>Pseudomonadota</taxon>
        <taxon>Gammaproteobacteria</taxon>
        <taxon>Acidiferrobacterales</taxon>
        <taxon>Acidiferrobacteraceae</taxon>
        <taxon>Sulfuricaulis</taxon>
    </lineage>
</organism>
<dbReference type="KEGG" id="slim:SCL_1335"/>
<dbReference type="Proteomes" id="UP000243180">
    <property type="component" value="Chromosome"/>
</dbReference>
<name>A0A1B4XFT1_9GAMM</name>
<proteinExistence type="predicted"/>
<evidence type="ECO:0000313" key="2">
    <source>
        <dbReference type="Proteomes" id="UP000243180"/>
    </source>
</evidence>
<dbReference type="InParanoid" id="A0A1B4XFT1"/>
<sequence length="69" mass="7960">MREIIVCLAVVGALSAAGCTERAWYEGTKQSQRNECYKMPPSAREECLKALESEGYDEYQRQRQEELKK</sequence>
<evidence type="ECO:0000313" key="1">
    <source>
        <dbReference type="EMBL" id="BAV33646.1"/>
    </source>
</evidence>
<dbReference type="RefSeq" id="WP_096360479.1">
    <property type="nucleotide sequence ID" value="NZ_AP014879.1"/>
</dbReference>
<evidence type="ECO:0008006" key="3">
    <source>
        <dbReference type="Google" id="ProtNLM"/>
    </source>
</evidence>
<protein>
    <recommendedName>
        <fullName evidence="3">Lipoprotein</fullName>
    </recommendedName>
</protein>
<accession>A0A1B4XFT1</accession>
<dbReference type="OrthoDB" id="6387823at2"/>
<keyword evidence="2" id="KW-1185">Reference proteome</keyword>
<dbReference type="EMBL" id="AP014879">
    <property type="protein sequence ID" value="BAV33646.1"/>
    <property type="molecule type" value="Genomic_DNA"/>
</dbReference>
<gene>
    <name evidence="1" type="ORF">SCL_1335</name>
</gene>